<reference evidence="1 2" key="1">
    <citation type="submission" date="2018-03" db="EMBL/GenBank/DDBJ databases">
        <title>Bacteriophage NCPPB3778 and a type I-E CRISPR drive the evolution of the US Biological Select Agent, Rathayibacter toxicus.</title>
        <authorList>
            <person name="Davis E.W.II."/>
            <person name="Tabima J.F."/>
            <person name="Weisberg A.J."/>
            <person name="Dantas Lopes L."/>
            <person name="Wiseman M.S."/>
            <person name="Wiseman M.S."/>
            <person name="Pupko T."/>
            <person name="Belcher M.S."/>
            <person name="Sechler A.J."/>
            <person name="Tancos M.A."/>
            <person name="Schroeder B.K."/>
            <person name="Murray T.D."/>
            <person name="Luster D.G."/>
            <person name="Schneider W.L."/>
            <person name="Rogers E."/>
            <person name="Andreote F.D."/>
            <person name="Grunwald N.J."/>
            <person name="Putnam M.L."/>
            <person name="Chang J.H."/>
        </authorList>
    </citation>
    <scope>NUCLEOTIDE SEQUENCE [LARGE SCALE GENOMIC DNA]</scope>
    <source>
        <strain evidence="1 2">NCCPB 2253</strain>
    </source>
</reference>
<dbReference type="InterPro" id="IPR008792">
    <property type="entry name" value="PQQD"/>
</dbReference>
<gene>
    <name evidence="1" type="ORF">C7V51_06815</name>
</gene>
<dbReference type="EMBL" id="CP028130">
    <property type="protein sequence ID" value="AZZ55627.1"/>
    <property type="molecule type" value="Genomic_DNA"/>
</dbReference>
<sequence>MIMSRFAVERHGHDVYVMPLDGPHALTPRMFNETAFAIIQAFNHTGSVEATVAKLSDAYKVRPEDIDSDVRSVLRDVAKLGVLSAIPDL</sequence>
<accession>A0AAD1ADY0</accession>
<organism evidence="1 2">
    <name type="scientific">Rathayibacter iranicus</name>
    <dbReference type="NCBI Taxonomy" id="59737"/>
    <lineage>
        <taxon>Bacteria</taxon>
        <taxon>Bacillati</taxon>
        <taxon>Actinomycetota</taxon>
        <taxon>Actinomycetes</taxon>
        <taxon>Micrococcales</taxon>
        <taxon>Microbacteriaceae</taxon>
        <taxon>Rathayibacter</taxon>
    </lineage>
</organism>
<name>A0AAD1ADY0_9MICO</name>
<dbReference type="Pfam" id="PF05402">
    <property type="entry name" value="PqqD"/>
    <property type="match status" value="1"/>
</dbReference>
<dbReference type="KEGG" id="ria:C7V51_06815"/>
<evidence type="ECO:0000313" key="2">
    <source>
        <dbReference type="Proteomes" id="UP000283946"/>
    </source>
</evidence>
<evidence type="ECO:0000313" key="1">
    <source>
        <dbReference type="EMBL" id="AZZ55627.1"/>
    </source>
</evidence>
<proteinExistence type="predicted"/>
<protein>
    <submittedName>
        <fullName evidence="1">PqqD family protein</fullName>
    </submittedName>
</protein>
<dbReference type="Proteomes" id="UP000283946">
    <property type="component" value="Chromosome"/>
</dbReference>
<dbReference type="AlphaFoldDB" id="A0AAD1ADY0"/>
<dbReference type="Gene3D" id="1.10.10.1150">
    <property type="entry name" value="Coenzyme PQQ synthesis protein D (PqqD)"/>
    <property type="match status" value="1"/>
</dbReference>
<dbReference type="InterPro" id="IPR041881">
    <property type="entry name" value="PqqD_sf"/>
</dbReference>